<evidence type="ECO:0000313" key="2">
    <source>
        <dbReference type="Proteomes" id="UP000228934"/>
    </source>
</evidence>
<proteinExistence type="predicted"/>
<organism evidence="1 2">
    <name type="scientific">Aquarana catesbeiana</name>
    <name type="common">American bullfrog</name>
    <name type="synonym">Rana catesbeiana</name>
    <dbReference type="NCBI Taxonomy" id="8400"/>
    <lineage>
        <taxon>Eukaryota</taxon>
        <taxon>Metazoa</taxon>
        <taxon>Chordata</taxon>
        <taxon>Craniata</taxon>
        <taxon>Vertebrata</taxon>
        <taxon>Euteleostomi</taxon>
        <taxon>Amphibia</taxon>
        <taxon>Batrachia</taxon>
        <taxon>Anura</taxon>
        <taxon>Neobatrachia</taxon>
        <taxon>Ranoidea</taxon>
        <taxon>Ranidae</taxon>
        <taxon>Aquarana</taxon>
    </lineage>
</organism>
<dbReference type="OrthoDB" id="5783533at2759"/>
<name>A0A2G9SF08_AQUCT</name>
<protein>
    <submittedName>
        <fullName evidence="1">Uncharacterized protein</fullName>
    </submittedName>
</protein>
<gene>
    <name evidence="1" type="ORF">AB205_0035860</name>
</gene>
<dbReference type="EMBL" id="KV924047">
    <property type="protein sequence ID" value="PIO38672.1"/>
    <property type="molecule type" value="Genomic_DNA"/>
</dbReference>
<reference evidence="2" key="1">
    <citation type="journal article" date="2017" name="Nat. Commun.">
        <title>The North American bullfrog draft genome provides insight into hormonal regulation of long noncoding RNA.</title>
        <authorList>
            <person name="Hammond S.A."/>
            <person name="Warren R.L."/>
            <person name="Vandervalk B.P."/>
            <person name="Kucuk E."/>
            <person name="Khan H."/>
            <person name="Gibb E.A."/>
            <person name="Pandoh P."/>
            <person name="Kirk H."/>
            <person name="Zhao Y."/>
            <person name="Jones M."/>
            <person name="Mungall A.J."/>
            <person name="Coope R."/>
            <person name="Pleasance S."/>
            <person name="Moore R.A."/>
            <person name="Holt R.A."/>
            <person name="Round J.M."/>
            <person name="Ohora S."/>
            <person name="Walle B.V."/>
            <person name="Veldhoen N."/>
            <person name="Helbing C.C."/>
            <person name="Birol I."/>
        </authorList>
    </citation>
    <scope>NUCLEOTIDE SEQUENCE [LARGE SCALE GENOMIC DNA]</scope>
</reference>
<dbReference type="AlphaFoldDB" id="A0A2G9SF08"/>
<evidence type="ECO:0000313" key="1">
    <source>
        <dbReference type="EMBL" id="PIO38672.1"/>
    </source>
</evidence>
<accession>A0A2G9SF08</accession>
<sequence>MEETGHKQNNSGSHLSQFFVFCPRAFPPSANTGQPDKYCPLLIKEGGLPLLVDVVNMPTTRQETKDMASLKIVRFENRGRISMGCTSYLITLQCPLVAKNYFAMSFQKTDPLKVMKLKRK</sequence>
<dbReference type="Proteomes" id="UP000228934">
    <property type="component" value="Unassembled WGS sequence"/>
</dbReference>
<keyword evidence="2" id="KW-1185">Reference proteome</keyword>